<evidence type="ECO:0000256" key="13">
    <source>
        <dbReference type="ARBA" id="ARBA00029511"/>
    </source>
</evidence>
<evidence type="ECO:0000256" key="9">
    <source>
        <dbReference type="ARBA" id="ARBA00022777"/>
    </source>
</evidence>
<keyword evidence="7 15" id="KW-0808">Transferase</keyword>
<comment type="similarity">
    <text evidence="3 15">Belongs to the protein kinase superfamily. KdkA/RfaP family.</text>
</comment>
<dbReference type="Gene3D" id="1.10.510.10">
    <property type="entry name" value="Transferase(Phosphotransferase) domain 1"/>
    <property type="match status" value="1"/>
</dbReference>
<evidence type="ECO:0000256" key="2">
    <source>
        <dbReference type="ARBA" id="ARBA00004713"/>
    </source>
</evidence>
<comment type="pathway">
    <text evidence="2 15">Bacterial outer membrane biogenesis; LPS core biosynthesis.</text>
</comment>
<sequence length="257" mass="30016">MQHARCRTKLQNHRITIGIAPLIQTFNDAQQKVWFDDALLHEDPSQCCNPEFWQQNGKVLGSATGRGTTWFVQLQQTQGALRHYRRGGLFGKVVADSYWFSGWEKTRSYQEFMLLNHLRDAGVNVPRPIAARVQKHGLLYKADLLSEKVPNARDLVSILQESPISDELYRKIGREIRKMHDAQVNHTDLNIHNILIDDQEKVWIIDFDKCYLDASRTWQPSNVERLKRSFTKEVAKRAVKWNEMDWQPLMQGYQLVD</sequence>
<evidence type="ECO:0000256" key="12">
    <source>
        <dbReference type="ARBA" id="ARBA00023136"/>
    </source>
</evidence>
<evidence type="ECO:0000256" key="14">
    <source>
        <dbReference type="ARBA" id="ARBA00034417"/>
    </source>
</evidence>
<dbReference type="InterPro" id="IPR022826">
    <property type="entry name" value="KDO_kinase"/>
</dbReference>
<reference evidence="16 17" key="1">
    <citation type="journal article" date="2009" name="BMC Evol. Biol.">
        <title>Genomic taxonomy of Vibrios.</title>
        <authorList>
            <person name="Thompson C.C."/>
            <person name="Vicente A.C."/>
            <person name="Souza R.C."/>
            <person name="Vasconcelos A.T."/>
            <person name="Vesth T."/>
            <person name="Alves N.Jr."/>
            <person name="Ussery D.W."/>
            <person name="Iida T."/>
            <person name="Thompson F.L."/>
        </authorList>
    </citation>
    <scope>NUCLEOTIDE SEQUENCE [LARGE SCALE GENOMIC DNA]</scope>
    <source>
        <strain evidence="16 17">VM603</strain>
    </source>
</reference>
<comment type="subcellular location">
    <subcellularLocation>
        <location evidence="1 15">Cell inner membrane</location>
        <topology evidence="1 15">Peripheral membrane protein</topology>
        <orientation evidence="1 15">Cytoplasmic side</orientation>
    </subcellularLocation>
</comment>
<dbReference type="Proteomes" id="UP000004827">
    <property type="component" value="Unassembled WGS sequence"/>
</dbReference>
<keyword evidence="6 15" id="KW-0997">Cell inner membrane</keyword>
<keyword evidence="5 15" id="KW-1003">Cell membrane</keyword>
<comment type="catalytic activity">
    <reaction evidence="14 15">
        <text>an alpha-Kdo-(2-&gt;6)-lipid IVA + ATP = a 4-O-phospho-alpha-Kdo-(2-&gt;6)-lipid IVA + ADP + H(+)</text>
        <dbReference type="Rhea" id="RHEA:74271"/>
        <dbReference type="ChEBI" id="CHEBI:15378"/>
        <dbReference type="ChEBI" id="CHEBI:30616"/>
        <dbReference type="ChEBI" id="CHEBI:176428"/>
        <dbReference type="ChEBI" id="CHEBI:193140"/>
        <dbReference type="ChEBI" id="CHEBI:456216"/>
        <dbReference type="EC" id="2.7.1.166"/>
    </reaction>
</comment>
<accession>D2YEX5</accession>
<dbReference type="GO" id="GO:0009244">
    <property type="term" value="P:lipopolysaccharide core region biosynthetic process"/>
    <property type="evidence" value="ECO:0007669"/>
    <property type="project" value="UniProtKB-UniRule"/>
</dbReference>
<dbReference type="InterPro" id="IPR011009">
    <property type="entry name" value="Kinase-like_dom_sf"/>
</dbReference>
<dbReference type="GO" id="GO:0005886">
    <property type="term" value="C:plasma membrane"/>
    <property type="evidence" value="ECO:0007669"/>
    <property type="project" value="UniProtKB-SubCell"/>
</dbReference>
<evidence type="ECO:0000256" key="4">
    <source>
        <dbReference type="ARBA" id="ARBA00011988"/>
    </source>
</evidence>
<evidence type="ECO:0000256" key="10">
    <source>
        <dbReference type="ARBA" id="ARBA00022840"/>
    </source>
</evidence>
<dbReference type="AlphaFoldDB" id="D2YEX5"/>
<evidence type="ECO:0000256" key="3">
    <source>
        <dbReference type="ARBA" id="ARBA00010327"/>
    </source>
</evidence>
<dbReference type="GO" id="GO:0005524">
    <property type="term" value="F:ATP binding"/>
    <property type="evidence" value="ECO:0007669"/>
    <property type="project" value="UniProtKB-UniRule"/>
</dbReference>
<comment type="function">
    <text evidence="15">Catalyzes the ATP-dependent phosphorylation of the 3-deoxy-D-manno-octulosonic acid (Kdo) residue in Kdo-lipid IV(A) at the 4-OH position.</text>
</comment>
<dbReference type="SUPFAM" id="SSF56112">
    <property type="entry name" value="Protein kinase-like (PK-like)"/>
    <property type="match status" value="1"/>
</dbReference>
<evidence type="ECO:0000256" key="11">
    <source>
        <dbReference type="ARBA" id="ARBA00022985"/>
    </source>
</evidence>
<evidence type="ECO:0000256" key="15">
    <source>
        <dbReference type="HAMAP-Rule" id="MF_00521"/>
    </source>
</evidence>
<evidence type="ECO:0000256" key="8">
    <source>
        <dbReference type="ARBA" id="ARBA00022741"/>
    </source>
</evidence>
<dbReference type="EC" id="2.7.1.166" evidence="4 15"/>
<keyword evidence="11 15" id="KW-0448">Lipopolysaccharide biosynthesis</keyword>
<evidence type="ECO:0000256" key="6">
    <source>
        <dbReference type="ARBA" id="ARBA00022519"/>
    </source>
</evidence>
<dbReference type="Pfam" id="PF06293">
    <property type="entry name" value="Kdo"/>
    <property type="match status" value="1"/>
</dbReference>
<dbReference type="NCBIfam" id="NF002475">
    <property type="entry name" value="PRK01723.1"/>
    <property type="match status" value="1"/>
</dbReference>
<protein>
    <recommendedName>
        <fullName evidence="13 15">3-deoxy-D-manno-octulosonic acid kinase</fullName>
        <shortName evidence="15">Kdo kinase</shortName>
        <ecNumber evidence="4 15">2.7.1.166</ecNumber>
    </recommendedName>
</protein>
<proteinExistence type="inferred from homology"/>
<keyword evidence="10 15" id="KW-0067">ATP-binding</keyword>
<name>D2YEX5_VIBMI</name>
<dbReference type="EMBL" id="ACYU01000092">
    <property type="protein sequence ID" value="EEW06734.1"/>
    <property type="molecule type" value="Genomic_DNA"/>
</dbReference>
<evidence type="ECO:0000256" key="1">
    <source>
        <dbReference type="ARBA" id="ARBA00004515"/>
    </source>
</evidence>
<evidence type="ECO:0000256" key="5">
    <source>
        <dbReference type="ARBA" id="ARBA00022475"/>
    </source>
</evidence>
<keyword evidence="8 15" id="KW-0547">Nucleotide-binding</keyword>
<gene>
    <name evidence="15 16" type="primary">kdkA</name>
    <name evidence="16" type="ORF">VMB_20720</name>
</gene>
<evidence type="ECO:0000313" key="17">
    <source>
        <dbReference type="Proteomes" id="UP000004827"/>
    </source>
</evidence>
<dbReference type="GO" id="GO:0016301">
    <property type="term" value="F:kinase activity"/>
    <property type="evidence" value="ECO:0007669"/>
    <property type="project" value="UniProtKB-KW"/>
</dbReference>
<evidence type="ECO:0000313" key="16">
    <source>
        <dbReference type="EMBL" id="EEW06734.1"/>
    </source>
</evidence>
<keyword evidence="9 15" id="KW-0418">Kinase</keyword>
<comment type="caution">
    <text evidence="16">The sequence shown here is derived from an EMBL/GenBank/DDBJ whole genome shotgun (WGS) entry which is preliminary data.</text>
</comment>
<keyword evidence="12 15" id="KW-0472">Membrane</keyword>
<organism evidence="16 17">
    <name type="scientific">Vibrio mimicus VM603</name>
    <dbReference type="NCBI Taxonomy" id="671074"/>
    <lineage>
        <taxon>Bacteria</taxon>
        <taxon>Pseudomonadati</taxon>
        <taxon>Pseudomonadota</taxon>
        <taxon>Gammaproteobacteria</taxon>
        <taxon>Vibrionales</taxon>
        <taxon>Vibrionaceae</taxon>
        <taxon>Vibrio</taxon>
    </lineage>
</organism>
<dbReference type="HAMAP" id="MF_00521">
    <property type="entry name" value="KDO_kinase"/>
    <property type="match status" value="1"/>
</dbReference>
<dbReference type="GO" id="GO:0016773">
    <property type="term" value="F:phosphotransferase activity, alcohol group as acceptor"/>
    <property type="evidence" value="ECO:0007669"/>
    <property type="project" value="UniProtKB-UniRule"/>
</dbReference>
<evidence type="ECO:0000256" key="7">
    <source>
        <dbReference type="ARBA" id="ARBA00022679"/>
    </source>
</evidence>
<dbReference type="UniPathway" id="UPA00958"/>
<feature type="active site" evidence="15">
    <location>
        <position position="188"/>
    </location>
</feature>